<gene>
    <name evidence="2" type="ORF">JKG68_24595</name>
</gene>
<accession>A0A936Z9M5</accession>
<sequence>MANFHVLTGTEVTPTHVPVRKIGLVDLKEAVEKGIDDFMSMPTHLAFLGLIYPLFGVGLGALTFTSNALPLLFPLVSGFALIGPVAAIGLYELSRRRELGQDTSVAHAFDVLRSPALPSILALGAVLMVILVLWLFAARALYEALYGAVAPESYTGFLYEVLTTRQGWVMILLGHAIGFVCAAAAFSIGVISFPLLLDRDVGAICAVQTSVRAVLTSPGPMVLWAAIIAGLLMIGSAPLLVGLAVVMPILGHASWHLYRRTVEPAGAISNAPPI</sequence>
<keyword evidence="1" id="KW-0812">Transmembrane</keyword>
<feature type="transmembrane region" description="Helical" evidence="1">
    <location>
        <begin position="222"/>
        <end position="250"/>
    </location>
</feature>
<dbReference type="Pfam" id="PF09955">
    <property type="entry name" value="DUF2189"/>
    <property type="match status" value="1"/>
</dbReference>
<dbReference type="EMBL" id="JAEQMY010000064">
    <property type="protein sequence ID" value="MBL0407118.1"/>
    <property type="molecule type" value="Genomic_DNA"/>
</dbReference>
<organism evidence="2 3">
    <name type="scientific">Microvirga aerilata</name>
    <dbReference type="NCBI Taxonomy" id="670292"/>
    <lineage>
        <taxon>Bacteria</taxon>
        <taxon>Pseudomonadati</taxon>
        <taxon>Pseudomonadota</taxon>
        <taxon>Alphaproteobacteria</taxon>
        <taxon>Hyphomicrobiales</taxon>
        <taxon>Methylobacteriaceae</taxon>
        <taxon>Microvirga</taxon>
    </lineage>
</organism>
<dbReference type="AlphaFoldDB" id="A0A936Z9M5"/>
<feature type="transmembrane region" description="Helical" evidence="1">
    <location>
        <begin position="45"/>
        <end position="65"/>
    </location>
</feature>
<dbReference type="Proteomes" id="UP000605848">
    <property type="component" value="Unassembled WGS sequence"/>
</dbReference>
<dbReference type="RefSeq" id="WP_202063983.1">
    <property type="nucleotide sequence ID" value="NZ_JAEQMY010000064.1"/>
</dbReference>
<evidence type="ECO:0000256" key="1">
    <source>
        <dbReference type="SAM" id="Phobius"/>
    </source>
</evidence>
<feature type="transmembrane region" description="Helical" evidence="1">
    <location>
        <begin position="120"/>
        <end position="138"/>
    </location>
</feature>
<feature type="transmembrane region" description="Helical" evidence="1">
    <location>
        <begin position="169"/>
        <end position="193"/>
    </location>
</feature>
<protein>
    <submittedName>
        <fullName evidence="2">DUF2189 domain-containing protein</fullName>
    </submittedName>
</protein>
<feature type="transmembrane region" description="Helical" evidence="1">
    <location>
        <begin position="71"/>
        <end position="91"/>
    </location>
</feature>
<reference evidence="2" key="1">
    <citation type="submission" date="2021-01" db="EMBL/GenBank/DDBJ databases">
        <title>Microvirga sp.</title>
        <authorList>
            <person name="Kim M.K."/>
        </authorList>
    </citation>
    <scope>NUCLEOTIDE SEQUENCE</scope>
    <source>
        <strain evidence="2">5420S-16</strain>
    </source>
</reference>
<name>A0A936Z9M5_9HYPH</name>
<evidence type="ECO:0000313" key="2">
    <source>
        <dbReference type="EMBL" id="MBL0407118.1"/>
    </source>
</evidence>
<keyword evidence="1" id="KW-0472">Membrane</keyword>
<keyword evidence="3" id="KW-1185">Reference proteome</keyword>
<dbReference type="InterPro" id="IPR018692">
    <property type="entry name" value="DUF2189"/>
</dbReference>
<proteinExistence type="predicted"/>
<comment type="caution">
    <text evidence="2">The sequence shown here is derived from an EMBL/GenBank/DDBJ whole genome shotgun (WGS) entry which is preliminary data.</text>
</comment>
<keyword evidence="1" id="KW-1133">Transmembrane helix</keyword>
<evidence type="ECO:0000313" key="3">
    <source>
        <dbReference type="Proteomes" id="UP000605848"/>
    </source>
</evidence>